<dbReference type="InterPro" id="IPR014371">
    <property type="entry name" value="Oat_ACAT_DAG_ARE"/>
</dbReference>
<dbReference type="PIRSF" id="PIRSF000439">
    <property type="entry name" value="Oat_ACAT_DAG_ARE"/>
    <property type="match status" value="1"/>
</dbReference>
<dbReference type="InterPro" id="IPR004299">
    <property type="entry name" value="MBOAT_fam"/>
</dbReference>
<evidence type="ECO:0000256" key="9">
    <source>
        <dbReference type="PIRNR" id="PIRNR000439"/>
    </source>
</evidence>
<accession>A0A8K0DJ57</accession>
<proteinExistence type="inferred from homology"/>
<evidence type="ECO:0000313" key="13">
    <source>
        <dbReference type="Proteomes" id="UP000801492"/>
    </source>
</evidence>
<evidence type="ECO:0000256" key="3">
    <source>
        <dbReference type="ARBA" id="ARBA00022679"/>
    </source>
</evidence>
<feature type="transmembrane region" description="Helical" evidence="11">
    <location>
        <begin position="56"/>
        <end position="76"/>
    </location>
</feature>
<evidence type="ECO:0000256" key="7">
    <source>
        <dbReference type="ARBA" id="ARBA00023136"/>
    </source>
</evidence>
<keyword evidence="13" id="KW-1185">Reference proteome</keyword>
<comment type="subcellular location">
    <subcellularLocation>
        <location evidence="1 9">Endoplasmic reticulum membrane</location>
        <topology evidence="1 9">Multi-pass membrane protein</topology>
    </subcellularLocation>
</comment>
<evidence type="ECO:0000256" key="2">
    <source>
        <dbReference type="ARBA" id="ARBA00009010"/>
    </source>
</evidence>
<dbReference type="GO" id="GO:0008374">
    <property type="term" value="F:O-acyltransferase activity"/>
    <property type="evidence" value="ECO:0007669"/>
    <property type="project" value="InterPro"/>
</dbReference>
<feature type="transmembrane region" description="Helical" evidence="11">
    <location>
        <begin position="281"/>
        <end position="303"/>
    </location>
</feature>
<feature type="transmembrane region" description="Helical" evidence="11">
    <location>
        <begin position="389"/>
        <end position="408"/>
    </location>
</feature>
<evidence type="ECO:0000256" key="11">
    <source>
        <dbReference type="SAM" id="Phobius"/>
    </source>
</evidence>
<keyword evidence="4 11" id="KW-0812">Transmembrane</keyword>
<keyword evidence="6 11" id="KW-1133">Transmembrane helix</keyword>
<feature type="active site" evidence="10">
    <location>
        <position position="379"/>
    </location>
</feature>
<keyword evidence="7 9" id="KW-0472">Membrane</keyword>
<feature type="transmembrane region" description="Helical" evidence="11">
    <location>
        <begin position="141"/>
        <end position="161"/>
    </location>
</feature>
<keyword evidence="5 9" id="KW-0256">Endoplasmic reticulum</keyword>
<name>A0A8K0DJ57_IGNLU</name>
<dbReference type="PANTHER" id="PTHR10408:SF8">
    <property type="entry name" value="O-ACYLTRANSFERASE"/>
    <property type="match status" value="1"/>
</dbReference>
<protein>
    <recommendedName>
        <fullName evidence="9">O-acyltransferase</fullName>
    </recommendedName>
</protein>
<reference evidence="12" key="1">
    <citation type="submission" date="2019-08" db="EMBL/GenBank/DDBJ databases">
        <title>The genome of the North American firefly Photinus pyralis.</title>
        <authorList>
            <consortium name="Photinus pyralis genome working group"/>
            <person name="Fallon T.R."/>
            <person name="Sander Lower S.E."/>
            <person name="Weng J.-K."/>
        </authorList>
    </citation>
    <scope>NUCLEOTIDE SEQUENCE</scope>
    <source>
        <strain evidence="12">TRF0915ILg1</strain>
        <tissue evidence="12">Whole body</tissue>
    </source>
</reference>
<feature type="transmembrane region" description="Helical" evidence="11">
    <location>
        <begin position="96"/>
        <end position="120"/>
    </location>
</feature>
<dbReference type="GO" id="GO:0005789">
    <property type="term" value="C:endoplasmic reticulum membrane"/>
    <property type="evidence" value="ECO:0007669"/>
    <property type="project" value="UniProtKB-SubCell"/>
</dbReference>
<comment type="similarity">
    <text evidence="2 9">Belongs to the membrane-bound acyltransferase family. Sterol o-acyltransferase subfamily.</text>
</comment>
<feature type="transmembrane region" description="Helical" evidence="11">
    <location>
        <begin position="239"/>
        <end position="260"/>
    </location>
</feature>
<evidence type="ECO:0000256" key="8">
    <source>
        <dbReference type="ARBA" id="ARBA00023315"/>
    </source>
</evidence>
<dbReference type="Proteomes" id="UP000801492">
    <property type="component" value="Unassembled WGS sequence"/>
</dbReference>
<comment type="caution">
    <text evidence="12">The sequence shown here is derived from an EMBL/GenBank/DDBJ whole genome shotgun (WGS) entry which is preliminary data.</text>
</comment>
<dbReference type="EMBL" id="VTPC01000588">
    <property type="protein sequence ID" value="KAF2905171.1"/>
    <property type="molecule type" value="Genomic_DNA"/>
</dbReference>
<dbReference type="OrthoDB" id="10039049at2759"/>
<evidence type="ECO:0000256" key="1">
    <source>
        <dbReference type="ARBA" id="ARBA00004477"/>
    </source>
</evidence>
<keyword evidence="3 9" id="KW-0808">Transferase</keyword>
<dbReference type="AlphaFoldDB" id="A0A8K0DJ57"/>
<organism evidence="12 13">
    <name type="scientific">Ignelater luminosus</name>
    <name type="common">Cucubano</name>
    <name type="synonym">Pyrophorus luminosus</name>
    <dbReference type="NCBI Taxonomy" id="2038154"/>
    <lineage>
        <taxon>Eukaryota</taxon>
        <taxon>Metazoa</taxon>
        <taxon>Ecdysozoa</taxon>
        <taxon>Arthropoda</taxon>
        <taxon>Hexapoda</taxon>
        <taxon>Insecta</taxon>
        <taxon>Pterygota</taxon>
        <taxon>Neoptera</taxon>
        <taxon>Endopterygota</taxon>
        <taxon>Coleoptera</taxon>
        <taxon>Polyphaga</taxon>
        <taxon>Elateriformia</taxon>
        <taxon>Elateroidea</taxon>
        <taxon>Elateridae</taxon>
        <taxon>Agrypninae</taxon>
        <taxon>Pyrophorini</taxon>
        <taxon>Ignelater</taxon>
    </lineage>
</organism>
<dbReference type="GO" id="GO:0008203">
    <property type="term" value="P:cholesterol metabolic process"/>
    <property type="evidence" value="ECO:0007669"/>
    <property type="project" value="TreeGrafter"/>
</dbReference>
<evidence type="ECO:0000256" key="6">
    <source>
        <dbReference type="ARBA" id="ARBA00022989"/>
    </source>
</evidence>
<dbReference type="PANTHER" id="PTHR10408">
    <property type="entry name" value="STEROL O-ACYLTRANSFERASE"/>
    <property type="match status" value="1"/>
</dbReference>
<evidence type="ECO:0000256" key="10">
    <source>
        <dbReference type="PIRSR" id="PIRSR000439-1"/>
    </source>
</evidence>
<sequence>MDLINRSKKTEKSAYYEDGEVIDKIKHKPGELPKKQFAPRNSVLTDLWEIKHIRTIYHIFLAMLFGLFINTAAYDYLNKGEVRLGFNLIIKGFSKFHFLLIIWKCMFLVNFLVYYGFKLWATIRIQVKPKTKYQLFWDRSWIVLIITYYLGFIYFFTSTIIKMEMPPAASITLLSEITRFLMKSHAFIRSNAPIVLKYKSHNSKGQERYCPKLGQFLYFCFVPTLIYQDSYPRTNRIRWSYVAYCFLEVIGVIFYLSFLFERFLVATFEDYGLKPYRWQDIILTILSNTAAGMLIMLTTWYAVLHAWMNGFAEMVRFADRMFYKDWWSSTTYDRYYRTWNVVIHDWLYTYIYKDFIEIVLLNNRIAAKYIVFFLSAAFHEYILGFTFRFCLPILFVQFFGVGVAMTYLKFKQNCIGNTVLWYTNALGMSMNTAAFAIEYYCRANRPIENVTISSYFIPQMFQCNEIYN</sequence>
<dbReference type="Pfam" id="PF03062">
    <property type="entry name" value="MBOAT"/>
    <property type="match status" value="1"/>
</dbReference>
<keyword evidence="8 9" id="KW-0012">Acyltransferase</keyword>
<evidence type="ECO:0000256" key="4">
    <source>
        <dbReference type="ARBA" id="ARBA00022692"/>
    </source>
</evidence>
<evidence type="ECO:0000313" key="12">
    <source>
        <dbReference type="EMBL" id="KAF2905171.1"/>
    </source>
</evidence>
<evidence type="ECO:0000256" key="5">
    <source>
        <dbReference type="ARBA" id="ARBA00022824"/>
    </source>
</evidence>
<gene>
    <name evidence="12" type="ORF">ILUMI_00998</name>
</gene>